<dbReference type="SUPFAM" id="SSF49464">
    <property type="entry name" value="Carboxypeptidase regulatory domain-like"/>
    <property type="match status" value="1"/>
</dbReference>
<dbReference type="Pfam" id="PF07715">
    <property type="entry name" value="Plug"/>
    <property type="match status" value="1"/>
</dbReference>
<keyword evidence="1" id="KW-0998">Cell outer membrane</keyword>
<comment type="similarity">
    <text evidence="1 2">Belongs to the TonB-dependent receptor family.</text>
</comment>
<dbReference type="SUPFAM" id="SSF56935">
    <property type="entry name" value="Porins"/>
    <property type="match status" value="1"/>
</dbReference>
<dbReference type="RefSeq" id="WP_217694798.1">
    <property type="nucleotide sequence ID" value="NZ_FTOB01000003.1"/>
</dbReference>
<comment type="caution">
    <text evidence="6">The sequence shown here is derived from an EMBL/GenBank/DDBJ whole genome shotgun (WGS) entry which is preliminary data.</text>
</comment>
<feature type="domain" description="TonB-dependent receptor plug" evidence="5">
    <location>
        <begin position="117"/>
        <end position="218"/>
    </location>
</feature>
<evidence type="ECO:0000259" key="5">
    <source>
        <dbReference type="Pfam" id="PF07715"/>
    </source>
</evidence>
<dbReference type="EMBL" id="FTOB01000003">
    <property type="protein sequence ID" value="SIS67448.1"/>
    <property type="molecule type" value="Genomic_DNA"/>
</dbReference>
<dbReference type="Gene3D" id="2.60.40.1120">
    <property type="entry name" value="Carboxypeptidase-like, regulatory domain"/>
    <property type="match status" value="1"/>
</dbReference>
<dbReference type="InterPro" id="IPR012910">
    <property type="entry name" value="Plug_dom"/>
</dbReference>
<keyword evidence="1" id="KW-0812">Transmembrane</keyword>
<dbReference type="Proteomes" id="UP000185728">
    <property type="component" value="Unassembled WGS sequence"/>
</dbReference>
<keyword evidence="2" id="KW-0798">TonB box</keyword>
<reference evidence="6 7" key="1">
    <citation type="submission" date="2017-01" db="EMBL/GenBank/DDBJ databases">
        <authorList>
            <person name="Varghese N."/>
            <person name="Submissions S."/>
        </authorList>
    </citation>
    <scope>NUCLEOTIDE SEQUENCE [LARGE SCALE GENOMIC DNA]</scope>
    <source>
        <strain evidence="6 7">DSM 2061</strain>
    </source>
</reference>
<keyword evidence="1 2" id="KW-0472">Membrane</keyword>
<evidence type="ECO:0000313" key="6">
    <source>
        <dbReference type="EMBL" id="SIS67448.1"/>
    </source>
</evidence>
<keyword evidence="1" id="KW-1134">Transmembrane beta strand</keyword>
<evidence type="ECO:0000256" key="3">
    <source>
        <dbReference type="SAM" id="SignalP"/>
    </source>
</evidence>
<accession>A0ABY1KR53</accession>
<gene>
    <name evidence="6" type="ORF">SAMN05421766_103293</name>
</gene>
<evidence type="ECO:0000313" key="7">
    <source>
        <dbReference type="Proteomes" id="UP000185728"/>
    </source>
</evidence>
<proteinExistence type="inferred from homology"/>
<dbReference type="InterPro" id="IPR037066">
    <property type="entry name" value="Plug_dom_sf"/>
</dbReference>
<protein>
    <submittedName>
        <fullName evidence="6">TonB-linked outer membrane protein, SusC/RagA family</fullName>
    </submittedName>
</protein>
<dbReference type="InterPro" id="IPR008969">
    <property type="entry name" value="CarboxyPept-like_regulatory"/>
</dbReference>
<evidence type="ECO:0000256" key="2">
    <source>
        <dbReference type="RuleBase" id="RU003357"/>
    </source>
</evidence>
<dbReference type="Pfam" id="PF13715">
    <property type="entry name" value="CarbopepD_reg_2"/>
    <property type="match status" value="1"/>
</dbReference>
<feature type="chain" id="PRO_5047428573" evidence="3">
    <location>
        <begin position="26"/>
        <end position="1060"/>
    </location>
</feature>
<dbReference type="InterPro" id="IPR000531">
    <property type="entry name" value="Beta-barrel_TonB"/>
</dbReference>
<sequence>MKLLKFLRMGVFSAIFFLFSSHIQAQTMVTGTVSDEQGPIPGANIMIKGTSNGVTTDFDGNFSIEASPEDVLVISYLGYGTQNIKVGNQTALNITLLTDQQQLDEVVVIGYGTRSKDALTSAVSTVDKNYLEQQPVSNVSKALQGSASGVTTISASTPGGDAEVRIRGMGTINNNGPLWVVDGVQGAQSPPPGQIESIQILKDASSTAIYGARGANGVILVTTKTGKKNQAVKLDISVKTGMSFSDAKYDIMTDPQLIGEMLWLELKNDGLPQTNAHFGNGATPVLNEYLYPNGGVSGAANVNPALYDQVNYPITKSNPQGTDWLDEIYQHGLIQNYDLSLMGGSEKTSYSFQAGFLEENGILKNTSFNRISFRSNVDSNPFEWLNIGQRLGVTYGETKGWGGNNSHNNLFNQIYLASPLVPVKDIAGNWAGGVVGGANINDGPNPVGFLDRLKDNSNKKYNITGNVYAAIEPIKNVTIKTLLGYDVDLFNNFSPSFAAWEQDTGAKSTTLTESSANETRWNWTNTFNYKNTFGEDHSVDFLFGMESSRIAYRNISASRQEYLSNDINFLVLDAGASNQLNNGSGFASTLFSYFSRINYDYAKKYILDLTVRRDGSSRFGAENRYGIFPAASLGWVASKENFLSGTEDWLSYLKFRASWGQSGNDQIGNYNSFTTYESDPGSSYYAIGGSDNTITQGYQSLAIGNPNAKWETTTSTNIAFDATLFRKLDLSVDFWKKDTEDMLFAVAIPQVVGDVIEPSVNVGGMSNKGVDISLSYRTSALDDWFTLNMSTTFTAYKNEVTKLSDNGNEFIQGFPTRQQIYTRTEVGRSFPEYYGYVVDGIFQTQSEADAHATNGTYNEPGNLKVRDVNGDGEITPEDRTYIGNPHPDFTAGFRLGMGFGNIDVSATLYASVGNDLANYTSRFTKYGLFEGPNSPERLYNSWGSPYLEDNNDATLPKASTSTGFEQNASTLYIEDGSFLRIQNLQVGYTLPDEIIEKLHLKHMKLYVIGSNLFTFTNYSGLDPEISAKRENGVPQEIDRGVDVGTWPISKQIMLGLNISL</sequence>
<dbReference type="PROSITE" id="PS52016">
    <property type="entry name" value="TONB_DEPENDENT_REC_3"/>
    <property type="match status" value="1"/>
</dbReference>
<dbReference type="InterPro" id="IPR023996">
    <property type="entry name" value="TonB-dep_OMP_SusC/RagA"/>
</dbReference>
<comment type="subcellular location">
    <subcellularLocation>
        <location evidence="1">Cell outer membrane</location>
        <topology evidence="1">Multi-pass membrane protein</topology>
    </subcellularLocation>
</comment>
<feature type="domain" description="TonB-dependent receptor-like beta-barrel" evidence="4">
    <location>
        <begin position="406"/>
        <end position="868"/>
    </location>
</feature>
<dbReference type="NCBIfam" id="TIGR04056">
    <property type="entry name" value="OMP_RagA_SusC"/>
    <property type="match status" value="1"/>
</dbReference>
<dbReference type="Gene3D" id="2.170.130.10">
    <property type="entry name" value="TonB-dependent receptor, plug domain"/>
    <property type="match status" value="1"/>
</dbReference>
<evidence type="ECO:0000259" key="4">
    <source>
        <dbReference type="Pfam" id="PF00593"/>
    </source>
</evidence>
<evidence type="ECO:0000256" key="1">
    <source>
        <dbReference type="PROSITE-ProRule" id="PRU01360"/>
    </source>
</evidence>
<dbReference type="NCBIfam" id="TIGR04057">
    <property type="entry name" value="SusC_RagA_signa"/>
    <property type="match status" value="1"/>
</dbReference>
<organism evidence="6 7">
    <name type="scientific">Zobellia uliginosa</name>
    <dbReference type="NCBI Taxonomy" id="143224"/>
    <lineage>
        <taxon>Bacteria</taxon>
        <taxon>Pseudomonadati</taxon>
        <taxon>Bacteroidota</taxon>
        <taxon>Flavobacteriia</taxon>
        <taxon>Flavobacteriales</taxon>
        <taxon>Flavobacteriaceae</taxon>
        <taxon>Zobellia</taxon>
    </lineage>
</organism>
<keyword evidence="3" id="KW-0732">Signal</keyword>
<dbReference type="InterPro" id="IPR023997">
    <property type="entry name" value="TonB-dep_OMP_SusC/RagA_CS"/>
</dbReference>
<keyword evidence="7" id="KW-1185">Reference proteome</keyword>
<name>A0ABY1KR53_9FLAO</name>
<dbReference type="Pfam" id="PF00593">
    <property type="entry name" value="TonB_dep_Rec_b-barrel"/>
    <property type="match status" value="1"/>
</dbReference>
<dbReference type="InterPro" id="IPR039426">
    <property type="entry name" value="TonB-dep_rcpt-like"/>
</dbReference>
<feature type="signal peptide" evidence="3">
    <location>
        <begin position="1"/>
        <end position="25"/>
    </location>
</feature>
<keyword evidence="1" id="KW-0813">Transport</keyword>